<organism evidence="2 3">
    <name type="scientific">Desmophyllum pertusum</name>
    <dbReference type="NCBI Taxonomy" id="174260"/>
    <lineage>
        <taxon>Eukaryota</taxon>
        <taxon>Metazoa</taxon>
        <taxon>Cnidaria</taxon>
        <taxon>Anthozoa</taxon>
        <taxon>Hexacorallia</taxon>
        <taxon>Scleractinia</taxon>
        <taxon>Caryophylliina</taxon>
        <taxon>Caryophylliidae</taxon>
        <taxon>Desmophyllum</taxon>
    </lineage>
</organism>
<accession>A0A9X0CS54</accession>
<sequence>MSCYGVMSVSSGLTLYKINKNRLTFPGSTAASMVACVAGRRTRSARSRSTPTPLPPLSTPATQATSTEVACSSQTCEDENQLLIPESANIQNPDDPGDIPREIPLNEEQEDRFWKKIWAVFVNGCRGAKHLVTNLSHAVLRFLSE</sequence>
<keyword evidence="3" id="KW-1185">Reference proteome</keyword>
<evidence type="ECO:0000313" key="2">
    <source>
        <dbReference type="EMBL" id="KAJ7374052.1"/>
    </source>
</evidence>
<dbReference type="Proteomes" id="UP001163046">
    <property type="component" value="Unassembled WGS sequence"/>
</dbReference>
<protein>
    <submittedName>
        <fullName evidence="2">Uncharacterized protein</fullName>
    </submittedName>
</protein>
<feature type="region of interest" description="Disordered" evidence="1">
    <location>
        <begin position="41"/>
        <end position="71"/>
    </location>
</feature>
<evidence type="ECO:0000256" key="1">
    <source>
        <dbReference type="SAM" id="MobiDB-lite"/>
    </source>
</evidence>
<dbReference type="EMBL" id="MU826829">
    <property type="protein sequence ID" value="KAJ7374052.1"/>
    <property type="molecule type" value="Genomic_DNA"/>
</dbReference>
<gene>
    <name evidence="2" type="ORF">OS493_009382</name>
</gene>
<dbReference type="AlphaFoldDB" id="A0A9X0CS54"/>
<name>A0A9X0CS54_9CNID</name>
<evidence type="ECO:0000313" key="3">
    <source>
        <dbReference type="Proteomes" id="UP001163046"/>
    </source>
</evidence>
<proteinExistence type="predicted"/>
<comment type="caution">
    <text evidence="2">The sequence shown here is derived from an EMBL/GenBank/DDBJ whole genome shotgun (WGS) entry which is preliminary data.</text>
</comment>
<reference evidence="2" key="1">
    <citation type="submission" date="2023-01" db="EMBL/GenBank/DDBJ databases">
        <title>Genome assembly of the deep-sea coral Lophelia pertusa.</title>
        <authorList>
            <person name="Herrera S."/>
            <person name="Cordes E."/>
        </authorList>
    </citation>
    <scope>NUCLEOTIDE SEQUENCE</scope>
    <source>
        <strain evidence="2">USNM1676648</strain>
        <tissue evidence="2">Polyp</tissue>
    </source>
</reference>